<evidence type="ECO:0000313" key="1">
    <source>
        <dbReference type="EMBL" id="KKL26969.1"/>
    </source>
</evidence>
<dbReference type="EMBL" id="LAZR01035642">
    <property type="protein sequence ID" value="KKL26969.1"/>
    <property type="molecule type" value="Genomic_DNA"/>
</dbReference>
<dbReference type="AlphaFoldDB" id="A0A0F9BYK6"/>
<comment type="caution">
    <text evidence="1">The sequence shown here is derived from an EMBL/GenBank/DDBJ whole genome shotgun (WGS) entry which is preliminary data.</text>
</comment>
<accession>A0A0F9BYK6</accession>
<gene>
    <name evidence="1" type="ORF">LCGC14_2389940</name>
</gene>
<reference evidence="1" key="1">
    <citation type="journal article" date="2015" name="Nature">
        <title>Complex archaea that bridge the gap between prokaryotes and eukaryotes.</title>
        <authorList>
            <person name="Spang A."/>
            <person name="Saw J.H."/>
            <person name="Jorgensen S.L."/>
            <person name="Zaremba-Niedzwiedzka K."/>
            <person name="Martijn J."/>
            <person name="Lind A.E."/>
            <person name="van Eijk R."/>
            <person name="Schleper C."/>
            <person name="Guy L."/>
            <person name="Ettema T.J."/>
        </authorList>
    </citation>
    <scope>NUCLEOTIDE SEQUENCE</scope>
</reference>
<proteinExistence type="predicted"/>
<sequence>MCDLGGDISCDLGTWQCACCGRGINDLDVKAGKAEGLCDIGICSSCRNKPDEWIGFAQSEWDTGTCDLCNSPCELKR</sequence>
<name>A0A0F9BYK6_9ZZZZ</name>
<protein>
    <submittedName>
        <fullName evidence="1">Uncharacterized protein</fullName>
    </submittedName>
</protein>
<organism evidence="1">
    <name type="scientific">marine sediment metagenome</name>
    <dbReference type="NCBI Taxonomy" id="412755"/>
    <lineage>
        <taxon>unclassified sequences</taxon>
        <taxon>metagenomes</taxon>
        <taxon>ecological metagenomes</taxon>
    </lineage>
</organism>